<dbReference type="InterPro" id="IPR017441">
    <property type="entry name" value="Protein_kinase_ATP_BS"/>
</dbReference>
<feature type="binding site" evidence="5">
    <location>
        <position position="170"/>
    </location>
    <ligand>
        <name>ATP</name>
        <dbReference type="ChEBI" id="CHEBI:30616"/>
    </ligand>
</feature>
<keyword evidence="8" id="KW-1185">Reference proteome</keyword>
<dbReference type="InterPro" id="IPR000719">
    <property type="entry name" value="Prot_kinase_dom"/>
</dbReference>
<dbReference type="PROSITE" id="PS00108">
    <property type="entry name" value="PROTEIN_KINASE_ST"/>
    <property type="match status" value="1"/>
</dbReference>
<sequence length="958" mass="105644">MTSEPIDPRPGEPTVHGSFEPLKLGSRILGRLRIEQVLDCRESAALYLADDENLSELVLLVVAKSAHALAHCLDGPAAGTIVNKTTFESWHIAEIQLEESHLHHFAERLLAPTALTEKPQPPYQASPADRLAEGTLFAERYRIDGTLGHGGTGDVYRAYDRTFERAVAVKVVRVDPSEGTADREAAKRRLLNEARVASALKHPHIVEVYDAGESMGVPYLVLELCDGGSLRKAMAGEPREADRLRWLTETAEALAYAHAQGVIHRDVKPENVLLTAAGTAKVADFGIAKALRGDRARENTTVGIVGTPRYMAPEQLFGGKIDARVDQFAWGLVACELLTGLHPRSSELEKEALGSILDTPRLPTTLRRVIERAMANDPRARYADFGALLGDLRKPPRRRGWFAAIGVTAAVAIAGGALASSMGRGEGQVQPAVDANVDRAFNAEKTDAEIVGRCSPAARHHLSAGLQLWRDASQWAAASRFEEVTKVDPECASASLYYLLAASHTFPKRREHFRRARELRANLGDRERQLLDALEPTVADPPDFEEVLRRATALAERRPADLDVRIIQGHALFRLGRYDAALAAVDQTAALEPNPIPGNELLAAMVQIRRRDPSAAIERFRRCLAASPDSADCLMRRGLLLAAQGACREAQSEFRHLTAVMPHSARAQFDLANVLLTSTNDAVAARAAFEERERLYPFDALTFDPTREAGRLADEYRMATVSGDLATALRFVRKWNEEVETTNSGRYRGDALVELIELLRELDYTEEARELARKGLREHHAWTGDEIVDVGIELARLAYLTGGIDTNEYRAFRDEWVRHRRRSPVETWLGGFAGLPLVGAEMDPPLAPGEDAEDWLLMGQSPEHFLRAALELMRAGRTDDALRHAEAAAKDCLAYSPIAYVRAQFVLAKMRDAAGDVASACTQYAAVRDLLAKNPRSTSLRFSVKRMKELSCQKLHRQ</sequence>
<keyword evidence="3 7" id="KW-0418">Kinase</keyword>
<dbReference type="Gene3D" id="1.25.40.10">
    <property type="entry name" value="Tetratricopeptide repeat domain"/>
    <property type="match status" value="2"/>
</dbReference>
<reference evidence="7 8" key="1">
    <citation type="submission" date="2021-12" db="EMBL/GenBank/DDBJ databases">
        <title>Discovery of the Pendulisporaceae a myxobacterial family with distinct sporulation behavior and unique specialized metabolism.</title>
        <authorList>
            <person name="Garcia R."/>
            <person name="Popoff A."/>
            <person name="Bader C.D."/>
            <person name="Loehr J."/>
            <person name="Walesch S."/>
            <person name="Walt C."/>
            <person name="Boldt J."/>
            <person name="Bunk B."/>
            <person name="Haeckl F.J.F.P.J."/>
            <person name="Gunesch A.P."/>
            <person name="Birkelbach J."/>
            <person name="Nuebel U."/>
            <person name="Pietschmann T."/>
            <person name="Bach T."/>
            <person name="Mueller R."/>
        </authorList>
    </citation>
    <scope>NUCLEOTIDE SEQUENCE [LARGE SCALE GENOMIC DNA]</scope>
    <source>
        <strain evidence="7 8">MSr11954</strain>
    </source>
</reference>
<dbReference type="Gene3D" id="3.30.200.20">
    <property type="entry name" value="Phosphorylase Kinase, domain 1"/>
    <property type="match status" value="1"/>
</dbReference>
<keyword evidence="1" id="KW-0808">Transferase</keyword>
<dbReference type="SUPFAM" id="SSF48452">
    <property type="entry name" value="TPR-like"/>
    <property type="match status" value="1"/>
</dbReference>
<dbReference type="GO" id="GO:0016301">
    <property type="term" value="F:kinase activity"/>
    <property type="evidence" value="ECO:0007669"/>
    <property type="project" value="UniProtKB-KW"/>
</dbReference>
<dbReference type="InterPro" id="IPR008271">
    <property type="entry name" value="Ser/Thr_kinase_AS"/>
</dbReference>
<gene>
    <name evidence="7" type="ORF">LZC94_03185</name>
</gene>
<dbReference type="PANTHER" id="PTHR43289:SF6">
    <property type="entry name" value="SERINE_THREONINE-PROTEIN KINASE NEKL-3"/>
    <property type="match status" value="1"/>
</dbReference>
<dbReference type="Proteomes" id="UP001370348">
    <property type="component" value="Chromosome"/>
</dbReference>
<evidence type="ECO:0000259" key="6">
    <source>
        <dbReference type="PROSITE" id="PS50011"/>
    </source>
</evidence>
<dbReference type="CDD" id="cd14014">
    <property type="entry name" value="STKc_PknB_like"/>
    <property type="match status" value="1"/>
</dbReference>
<name>A0ABZ2LZA9_9BACT</name>
<dbReference type="InterPro" id="IPR011990">
    <property type="entry name" value="TPR-like_helical_dom_sf"/>
</dbReference>
<evidence type="ECO:0000256" key="1">
    <source>
        <dbReference type="ARBA" id="ARBA00022679"/>
    </source>
</evidence>
<dbReference type="RefSeq" id="WP_394825908.1">
    <property type="nucleotide sequence ID" value="NZ_CP089984.1"/>
</dbReference>
<dbReference type="SUPFAM" id="SSF56112">
    <property type="entry name" value="Protein kinase-like (PK-like)"/>
    <property type="match status" value="1"/>
</dbReference>
<evidence type="ECO:0000313" key="8">
    <source>
        <dbReference type="Proteomes" id="UP001370348"/>
    </source>
</evidence>
<evidence type="ECO:0000256" key="3">
    <source>
        <dbReference type="ARBA" id="ARBA00022777"/>
    </source>
</evidence>
<evidence type="ECO:0000256" key="4">
    <source>
        <dbReference type="ARBA" id="ARBA00022840"/>
    </source>
</evidence>
<dbReference type="PROSITE" id="PS50011">
    <property type="entry name" value="PROTEIN_KINASE_DOM"/>
    <property type="match status" value="1"/>
</dbReference>
<evidence type="ECO:0000256" key="5">
    <source>
        <dbReference type="PROSITE-ProRule" id="PRU10141"/>
    </source>
</evidence>
<feature type="domain" description="Protein kinase" evidence="6">
    <location>
        <begin position="141"/>
        <end position="402"/>
    </location>
</feature>
<organism evidence="7 8">
    <name type="scientific">Pendulispora albinea</name>
    <dbReference type="NCBI Taxonomy" id="2741071"/>
    <lineage>
        <taxon>Bacteria</taxon>
        <taxon>Pseudomonadati</taxon>
        <taxon>Myxococcota</taxon>
        <taxon>Myxococcia</taxon>
        <taxon>Myxococcales</taxon>
        <taxon>Sorangiineae</taxon>
        <taxon>Pendulisporaceae</taxon>
        <taxon>Pendulispora</taxon>
    </lineage>
</organism>
<proteinExistence type="predicted"/>
<dbReference type="Pfam" id="PF13432">
    <property type="entry name" value="TPR_16"/>
    <property type="match status" value="2"/>
</dbReference>
<evidence type="ECO:0000313" key="7">
    <source>
        <dbReference type="EMBL" id="WXB16283.1"/>
    </source>
</evidence>
<keyword evidence="4 5" id="KW-0067">ATP-binding</keyword>
<protein>
    <submittedName>
        <fullName evidence="7">Serine/threonine-protein kinase</fullName>
    </submittedName>
</protein>
<dbReference type="PANTHER" id="PTHR43289">
    <property type="entry name" value="MITOGEN-ACTIVATED PROTEIN KINASE KINASE KINASE 20-RELATED"/>
    <property type="match status" value="1"/>
</dbReference>
<evidence type="ECO:0000256" key="2">
    <source>
        <dbReference type="ARBA" id="ARBA00022741"/>
    </source>
</evidence>
<dbReference type="PROSITE" id="PS00107">
    <property type="entry name" value="PROTEIN_KINASE_ATP"/>
    <property type="match status" value="1"/>
</dbReference>
<dbReference type="EMBL" id="CP089984">
    <property type="protein sequence ID" value="WXB16283.1"/>
    <property type="molecule type" value="Genomic_DNA"/>
</dbReference>
<keyword evidence="2 5" id="KW-0547">Nucleotide-binding</keyword>
<dbReference type="InterPro" id="IPR011009">
    <property type="entry name" value="Kinase-like_dom_sf"/>
</dbReference>
<dbReference type="SMART" id="SM00220">
    <property type="entry name" value="S_TKc"/>
    <property type="match status" value="1"/>
</dbReference>
<accession>A0ABZ2LZA9</accession>
<dbReference type="Pfam" id="PF00069">
    <property type="entry name" value="Pkinase"/>
    <property type="match status" value="1"/>
</dbReference>
<dbReference type="Gene3D" id="1.10.510.10">
    <property type="entry name" value="Transferase(Phosphotransferase) domain 1"/>
    <property type="match status" value="1"/>
</dbReference>